<geneLocation type="mitochondrion" evidence="15"/>
<dbReference type="Pfam" id="PF00895">
    <property type="entry name" value="ATP-synt_8"/>
    <property type="match status" value="1"/>
</dbReference>
<evidence type="ECO:0000256" key="10">
    <source>
        <dbReference type="ARBA" id="ARBA00023136"/>
    </source>
</evidence>
<evidence type="ECO:0000256" key="7">
    <source>
        <dbReference type="ARBA" id="ARBA00022989"/>
    </source>
</evidence>
<dbReference type="CTD" id="4509"/>
<gene>
    <name evidence="15" type="primary">ATP8</name>
</gene>
<protein>
    <recommendedName>
        <fullName evidence="12">ATP synthase complex subunit 8</fullName>
    </recommendedName>
</protein>
<dbReference type="PANTHER" id="PTHR39937:SF1">
    <property type="entry name" value="ATP SYNTHASE PROTEIN 8"/>
    <property type="match status" value="1"/>
</dbReference>
<evidence type="ECO:0000256" key="6">
    <source>
        <dbReference type="ARBA" id="ARBA00022781"/>
    </source>
</evidence>
<keyword evidence="9 12" id="KW-0496">Mitochondrion</keyword>
<evidence type="ECO:0000256" key="9">
    <source>
        <dbReference type="ARBA" id="ARBA00023128"/>
    </source>
</evidence>
<evidence type="ECO:0000256" key="13">
    <source>
        <dbReference type="SAM" id="MobiDB-lite"/>
    </source>
</evidence>
<accession>A0A0N7ARD5</accession>
<dbReference type="GO" id="GO:0045259">
    <property type="term" value="C:proton-transporting ATP synthase complex"/>
    <property type="evidence" value="ECO:0007669"/>
    <property type="project" value="UniProtKB-KW"/>
</dbReference>
<organism evidence="15">
    <name type="scientific">Gyrinophilus palleucus</name>
    <name type="common">Tennessee cave salamander</name>
    <dbReference type="NCBI Taxonomy" id="505961"/>
    <lineage>
        <taxon>Eukaryota</taxon>
        <taxon>Metazoa</taxon>
        <taxon>Chordata</taxon>
        <taxon>Craniata</taxon>
        <taxon>Vertebrata</taxon>
        <taxon>Euteleostomi</taxon>
        <taxon>Amphibia</taxon>
        <taxon>Batrachia</taxon>
        <taxon>Caudata</taxon>
        <taxon>Salamandroidea</taxon>
        <taxon>Plethodontidae</taxon>
        <taxon>Hemidactyliinae</taxon>
        <taxon>Gyrinophilus</taxon>
    </lineage>
</organism>
<dbReference type="EMBL" id="KP013111">
    <property type="protein sequence ID" value="AJW75550.1"/>
    <property type="molecule type" value="Genomic_DNA"/>
</dbReference>
<comment type="subcellular location">
    <subcellularLocation>
        <location evidence="1 12">Mitochondrion membrane</location>
        <topology evidence="1 12">Single-pass membrane protein</topology>
    </subcellularLocation>
</comment>
<evidence type="ECO:0000256" key="5">
    <source>
        <dbReference type="ARBA" id="ARBA00022692"/>
    </source>
</evidence>
<keyword evidence="7 14" id="KW-1133">Transmembrane helix</keyword>
<dbReference type="AlphaFoldDB" id="A0A0N7ARD5"/>
<keyword evidence="10 14" id="KW-0472">Membrane</keyword>
<keyword evidence="4 12" id="KW-0138">CF(0)</keyword>
<keyword evidence="5 12" id="KW-0812">Transmembrane</keyword>
<evidence type="ECO:0000256" key="11">
    <source>
        <dbReference type="ARBA" id="ARBA00023310"/>
    </source>
</evidence>
<dbReference type="GO" id="GO:0015078">
    <property type="term" value="F:proton transmembrane transporter activity"/>
    <property type="evidence" value="ECO:0007669"/>
    <property type="project" value="InterPro"/>
</dbReference>
<proteinExistence type="inferred from homology"/>
<dbReference type="InterPro" id="IPR050635">
    <property type="entry name" value="ATPase_protein_8"/>
</dbReference>
<evidence type="ECO:0000256" key="1">
    <source>
        <dbReference type="ARBA" id="ARBA00004304"/>
    </source>
</evidence>
<evidence type="ECO:0000256" key="8">
    <source>
        <dbReference type="ARBA" id="ARBA00023065"/>
    </source>
</evidence>
<keyword evidence="6 12" id="KW-0375">Hydrogen ion transport</keyword>
<dbReference type="GO" id="GO:0015986">
    <property type="term" value="P:proton motive force-driven ATP synthesis"/>
    <property type="evidence" value="ECO:0007669"/>
    <property type="project" value="InterPro"/>
</dbReference>
<dbReference type="InterPro" id="IPR001421">
    <property type="entry name" value="ATP8_metazoa"/>
</dbReference>
<comment type="similarity">
    <text evidence="2 12">Belongs to the ATPase protein 8 family.</text>
</comment>
<name>A0A0N7ARD5_9SALA</name>
<evidence type="ECO:0000256" key="14">
    <source>
        <dbReference type="SAM" id="Phobius"/>
    </source>
</evidence>
<keyword evidence="11" id="KW-0066">ATP synthesis</keyword>
<keyword evidence="8 12" id="KW-0406">Ion transport</keyword>
<evidence type="ECO:0000256" key="2">
    <source>
        <dbReference type="ARBA" id="ARBA00008892"/>
    </source>
</evidence>
<evidence type="ECO:0000256" key="4">
    <source>
        <dbReference type="ARBA" id="ARBA00022547"/>
    </source>
</evidence>
<reference evidence="15" key="1">
    <citation type="submission" date="2014-10" db="EMBL/GenBank/DDBJ databases">
        <title>Introduction of universal fish and amphibian primers for long-range PCR amplification and whole mitochondrial genome assembly using next-generation sequencing techniques.</title>
        <authorList>
            <person name="Renshaw M.A."/>
            <person name="Olds B.P."/>
            <person name="Li Y."/>
            <person name="Pfrender M.E."/>
            <person name="Lodge D.M."/>
        </authorList>
    </citation>
    <scope>NUCLEOTIDE SEQUENCE</scope>
</reference>
<feature type="region of interest" description="Disordered" evidence="13">
    <location>
        <begin position="33"/>
        <end position="54"/>
    </location>
</feature>
<evidence type="ECO:0000256" key="12">
    <source>
        <dbReference type="RuleBase" id="RU003661"/>
    </source>
</evidence>
<feature type="compositionally biased region" description="Polar residues" evidence="13">
    <location>
        <begin position="33"/>
        <end position="45"/>
    </location>
</feature>
<keyword evidence="3 12" id="KW-0813">Transport</keyword>
<dbReference type="GO" id="GO:0031966">
    <property type="term" value="C:mitochondrial membrane"/>
    <property type="evidence" value="ECO:0007669"/>
    <property type="project" value="UniProtKB-SubCell"/>
</dbReference>
<evidence type="ECO:0000256" key="3">
    <source>
        <dbReference type="ARBA" id="ARBA00022448"/>
    </source>
</evidence>
<evidence type="ECO:0000313" key="15">
    <source>
        <dbReference type="EMBL" id="AJW75550.1"/>
    </source>
</evidence>
<dbReference type="RefSeq" id="YP_009178246.1">
    <property type="nucleotide sequence ID" value="NC_028297.1"/>
</dbReference>
<dbReference type="PANTHER" id="PTHR39937">
    <property type="entry name" value="ATP SYNTHASE PROTEIN 8"/>
    <property type="match status" value="1"/>
</dbReference>
<feature type="transmembrane region" description="Helical" evidence="14">
    <location>
        <begin position="6"/>
        <end position="25"/>
    </location>
</feature>
<dbReference type="GeneID" id="26129343"/>
<sequence>MPQLNPDPWFFIFFMSWFVYLIILMPKTNNLKTSNEPTMQQNQKQPEPLIWPWT</sequence>